<reference evidence="16" key="1">
    <citation type="submission" date="2023-05" db="EMBL/GenBank/DDBJ databases">
        <title>Nepenthes gracilis genome sequencing.</title>
        <authorList>
            <person name="Fukushima K."/>
        </authorList>
    </citation>
    <scope>NUCLEOTIDE SEQUENCE</scope>
    <source>
        <strain evidence="16">SING2019-196</strain>
    </source>
</reference>
<keyword evidence="10 14" id="KW-0472">Membrane</keyword>
<feature type="domain" description="Cation/H+ exchanger transmembrane" evidence="15">
    <location>
        <begin position="55"/>
        <end position="123"/>
    </location>
</feature>
<dbReference type="Proteomes" id="UP001279734">
    <property type="component" value="Unassembled WGS sequence"/>
</dbReference>
<keyword evidence="2" id="KW-0813">Transport</keyword>
<comment type="catalytic activity">
    <reaction evidence="12">
        <text>Na(+)(in) + H(+)(out) = Na(+)(out) + H(+)(in)</text>
        <dbReference type="Rhea" id="RHEA:29419"/>
        <dbReference type="ChEBI" id="CHEBI:15378"/>
        <dbReference type="ChEBI" id="CHEBI:29101"/>
    </reaction>
</comment>
<keyword evidence="17" id="KW-1185">Reference proteome</keyword>
<evidence type="ECO:0000256" key="1">
    <source>
        <dbReference type="ARBA" id="ARBA00004651"/>
    </source>
</evidence>
<evidence type="ECO:0000256" key="6">
    <source>
        <dbReference type="ARBA" id="ARBA00022958"/>
    </source>
</evidence>
<evidence type="ECO:0000259" key="15">
    <source>
        <dbReference type="Pfam" id="PF00999"/>
    </source>
</evidence>
<keyword evidence="8" id="KW-0915">Sodium</keyword>
<evidence type="ECO:0000256" key="3">
    <source>
        <dbReference type="ARBA" id="ARBA00022475"/>
    </source>
</evidence>
<evidence type="ECO:0000256" key="12">
    <source>
        <dbReference type="ARBA" id="ARBA00047524"/>
    </source>
</evidence>
<dbReference type="EMBL" id="BSYO01000006">
    <property type="protein sequence ID" value="GMH06733.1"/>
    <property type="molecule type" value="Genomic_DNA"/>
</dbReference>
<feature type="transmembrane region" description="Helical" evidence="14">
    <location>
        <begin position="63"/>
        <end position="88"/>
    </location>
</feature>
<evidence type="ECO:0000313" key="16">
    <source>
        <dbReference type="EMBL" id="GMH06733.1"/>
    </source>
</evidence>
<dbReference type="Pfam" id="PF00999">
    <property type="entry name" value="Na_H_Exchanger"/>
    <property type="match status" value="1"/>
</dbReference>
<keyword evidence="3" id="KW-1003">Cell membrane</keyword>
<evidence type="ECO:0000256" key="2">
    <source>
        <dbReference type="ARBA" id="ARBA00022448"/>
    </source>
</evidence>
<dbReference type="AlphaFoldDB" id="A0AAD3XJE1"/>
<keyword evidence="7 14" id="KW-1133">Transmembrane helix</keyword>
<comment type="catalytic activity">
    <reaction evidence="13">
        <text>K(+)(in) + H(+)(out) = K(+)(out) + H(+)(in)</text>
        <dbReference type="Rhea" id="RHEA:29467"/>
        <dbReference type="ChEBI" id="CHEBI:15378"/>
        <dbReference type="ChEBI" id="CHEBI:29103"/>
    </reaction>
</comment>
<dbReference type="GO" id="GO:0005886">
    <property type="term" value="C:plasma membrane"/>
    <property type="evidence" value="ECO:0007669"/>
    <property type="project" value="UniProtKB-SubCell"/>
</dbReference>
<keyword evidence="6" id="KW-0630">Potassium</keyword>
<dbReference type="PANTHER" id="PTHR10110:SF86">
    <property type="entry name" value="SODIUM_HYDROGEN EXCHANGER 7"/>
    <property type="match status" value="1"/>
</dbReference>
<comment type="caution">
    <text evidence="16">The sequence shown here is derived from an EMBL/GenBank/DDBJ whole genome shotgun (WGS) entry which is preliminary data.</text>
</comment>
<dbReference type="GO" id="GO:0098719">
    <property type="term" value="P:sodium ion import across plasma membrane"/>
    <property type="evidence" value="ECO:0007669"/>
    <property type="project" value="TreeGrafter"/>
</dbReference>
<evidence type="ECO:0000256" key="7">
    <source>
        <dbReference type="ARBA" id="ARBA00022989"/>
    </source>
</evidence>
<evidence type="ECO:0000256" key="13">
    <source>
        <dbReference type="ARBA" id="ARBA00047912"/>
    </source>
</evidence>
<keyword evidence="9" id="KW-0406">Ion transport</keyword>
<evidence type="ECO:0000313" key="17">
    <source>
        <dbReference type="Proteomes" id="UP001279734"/>
    </source>
</evidence>
<dbReference type="GO" id="GO:0015386">
    <property type="term" value="F:potassium:proton antiporter activity"/>
    <property type="evidence" value="ECO:0007669"/>
    <property type="project" value="TreeGrafter"/>
</dbReference>
<evidence type="ECO:0000256" key="11">
    <source>
        <dbReference type="ARBA" id="ARBA00023201"/>
    </source>
</evidence>
<evidence type="ECO:0000256" key="8">
    <source>
        <dbReference type="ARBA" id="ARBA00023053"/>
    </source>
</evidence>
<protein>
    <recommendedName>
        <fullName evidence="15">Cation/H+ exchanger transmembrane domain-containing protein</fullName>
    </recommendedName>
</protein>
<accession>A0AAD3XJE1</accession>
<proteinExistence type="predicted"/>
<sequence length="130" mass="14229">MAATVLGLPNQVLPIPTVQTQAVVIRYPSSDFQEQWPTEFGGAVIAESVLSDADLFKSHGYSWGYLILLYVYVQVSRAVVVGVLFPFLRCFGYGLDWKEALILVWSGLRGAVALALSLSVKASKQLLSLH</sequence>
<gene>
    <name evidence="16" type="ORF">Nepgr_008573</name>
</gene>
<dbReference type="GO" id="GO:0051453">
    <property type="term" value="P:regulation of intracellular pH"/>
    <property type="evidence" value="ECO:0007669"/>
    <property type="project" value="TreeGrafter"/>
</dbReference>
<evidence type="ECO:0000256" key="14">
    <source>
        <dbReference type="SAM" id="Phobius"/>
    </source>
</evidence>
<dbReference type="PANTHER" id="PTHR10110">
    <property type="entry name" value="SODIUM/HYDROGEN EXCHANGER"/>
    <property type="match status" value="1"/>
</dbReference>
<name>A0AAD3XJE1_NEPGR</name>
<dbReference type="InterPro" id="IPR006153">
    <property type="entry name" value="Cation/H_exchanger_TM"/>
</dbReference>
<evidence type="ECO:0000256" key="10">
    <source>
        <dbReference type="ARBA" id="ARBA00023136"/>
    </source>
</evidence>
<evidence type="ECO:0000256" key="5">
    <source>
        <dbReference type="ARBA" id="ARBA00022692"/>
    </source>
</evidence>
<feature type="transmembrane region" description="Helical" evidence="14">
    <location>
        <begin position="100"/>
        <end position="120"/>
    </location>
</feature>
<dbReference type="GO" id="GO:0009941">
    <property type="term" value="C:chloroplast envelope"/>
    <property type="evidence" value="ECO:0007669"/>
    <property type="project" value="TreeGrafter"/>
</dbReference>
<dbReference type="GO" id="GO:0015385">
    <property type="term" value="F:sodium:proton antiporter activity"/>
    <property type="evidence" value="ECO:0007669"/>
    <property type="project" value="InterPro"/>
</dbReference>
<dbReference type="InterPro" id="IPR018422">
    <property type="entry name" value="Cation/H_exchanger_CPA1"/>
</dbReference>
<keyword evidence="5 14" id="KW-0812">Transmembrane</keyword>
<keyword evidence="4" id="KW-0633">Potassium transport</keyword>
<evidence type="ECO:0000256" key="4">
    <source>
        <dbReference type="ARBA" id="ARBA00022538"/>
    </source>
</evidence>
<organism evidence="16 17">
    <name type="scientific">Nepenthes gracilis</name>
    <name type="common">Slender pitcher plant</name>
    <dbReference type="NCBI Taxonomy" id="150966"/>
    <lineage>
        <taxon>Eukaryota</taxon>
        <taxon>Viridiplantae</taxon>
        <taxon>Streptophyta</taxon>
        <taxon>Embryophyta</taxon>
        <taxon>Tracheophyta</taxon>
        <taxon>Spermatophyta</taxon>
        <taxon>Magnoliopsida</taxon>
        <taxon>eudicotyledons</taxon>
        <taxon>Gunneridae</taxon>
        <taxon>Pentapetalae</taxon>
        <taxon>Caryophyllales</taxon>
        <taxon>Nepenthaceae</taxon>
        <taxon>Nepenthes</taxon>
    </lineage>
</organism>
<keyword evidence="11" id="KW-0739">Sodium transport</keyword>
<comment type="subcellular location">
    <subcellularLocation>
        <location evidence="1">Cell membrane</location>
        <topology evidence="1">Multi-pass membrane protein</topology>
    </subcellularLocation>
</comment>
<evidence type="ECO:0000256" key="9">
    <source>
        <dbReference type="ARBA" id="ARBA00023065"/>
    </source>
</evidence>